<dbReference type="Pfam" id="PF13546">
    <property type="entry name" value="DDE_5"/>
    <property type="match status" value="1"/>
</dbReference>
<evidence type="ECO:0000259" key="2">
    <source>
        <dbReference type="Pfam" id="PF13546"/>
    </source>
</evidence>
<dbReference type="PANTHER" id="PTHR33627">
    <property type="entry name" value="TRANSPOSASE"/>
    <property type="match status" value="1"/>
</dbReference>
<evidence type="ECO:0000313" key="3">
    <source>
        <dbReference type="EMBL" id="OAH09866.1"/>
    </source>
</evidence>
<dbReference type="STRING" id="1716141.STSP_68650"/>
<sequence length="276" mass="30199">MTPSGASGPACRRRRHREKWRLALDALDELATWHLGPPVVVADAGYGQNADFRAAPAERGHAHVVGIRGDITVQPHEAHPAAPAWSRNGYRPVPRYRQPPVTVAQLAAAAGQEAFSEATWREGSRGPMTLRFLALLVRPAGCARVGWPRQPVAEHGRWDGVLPQVRLLAECPTARTNRPVLAVRPARRHPDRRPGPPGKDPLAHRARLPRTQARTGPGPLRRPLLAGLAPPRHPGHRRPCLPHRAAAGPKSRHTGLTLYQILDALQNLLNCPRTTV</sequence>
<dbReference type="EMBL" id="LOHS01000174">
    <property type="protein sequence ID" value="OAH09866.1"/>
    <property type="molecule type" value="Genomic_DNA"/>
</dbReference>
<reference evidence="3 4" key="1">
    <citation type="submission" date="2015-12" db="EMBL/GenBank/DDBJ databases">
        <title>Genome sequence of Streptomyces sp. G25.</title>
        <authorList>
            <person name="Poehlein A."/>
            <person name="Roettig A."/>
            <person name="Hiessl S."/>
            <person name="Hauschild P."/>
            <person name="Schauer J."/>
            <person name="Madkour M.H."/>
            <person name="Al-Ansari A.M."/>
            <person name="Almakishah N.H."/>
            <person name="Steinbuechel A."/>
            <person name="Daniel R."/>
        </authorList>
    </citation>
    <scope>NUCLEOTIDE SEQUENCE [LARGE SCALE GENOMIC DNA]</scope>
    <source>
        <strain evidence="4">G25(2015)</strain>
    </source>
</reference>
<dbReference type="InterPro" id="IPR039365">
    <property type="entry name" value="IS701-like"/>
</dbReference>
<feature type="domain" description="Transposase IS701-like DDE" evidence="2">
    <location>
        <begin position="14"/>
        <end position="127"/>
    </location>
</feature>
<dbReference type="Proteomes" id="UP000077381">
    <property type="component" value="Unassembled WGS sequence"/>
</dbReference>
<protein>
    <recommendedName>
        <fullName evidence="2">Transposase IS701-like DDE domain-containing protein</fullName>
    </recommendedName>
</protein>
<evidence type="ECO:0000256" key="1">
    <source>
        <dbReference type="SAM" id="MobiDB-lite"/>
    </source>
</evidence>
<gene>
    <name evidence="3" type="ORF">STSP_68650</name>
</gene>
<feature type="compositionally biased region" description="Low complexity" evidence="1">
    <location>
        <begin position="213"/>
        <end position="230"/>
    </location>
</feature>
<accession>A0A177HGF4</accession>
<keyword evidence="4" id="KW-1185">Reference proteome</keyword>
<organism evidence="3 4">
    <name type="scientific">Streptomyces jeddahensis</name>
    <dbReference type="NCBI Taxonomy" id="1716141"/>
    <lineage>
        <taxon>Bacteria</taxon>
        <taxon>Bacillati</taxon>
        <taxon>Actinomycetota</taxon>
        <taxon>Actinomycetes</taxon>
        <taxon>Kitasatosporales</taxon>
        <taxon>Streptomycetaceae</taxon>
        <taxon>Streptomyces</taxon>
    </lineage>
</organism>
<dbReference type="PANTHER" id="PTHR33627:SF1">
    <property type="entry name" value="TRANSPOSASE"/>
    <property type="match status" value="1"/>
</dbReference>
<name>A0A177HGF4_9ACTN</name>
<proteinExistence type="predicted"/>
<evidence type="ECO:0000313" key="4">
    <source>
        <dbReference type="Proteomes" id="UP000077381"/>
    </source>
</evidence>
<comment type="caution">
    <text evidence="3">The sequence shown here is derived from an EMBL/GenBank/DDBJ whole genome shotgun (WGS) entry which is preliminary data.</text>
</comment>
<dbReference type="AlphaFoldDB" id="A0A177HGF4"/>
<dbReference type="InterPro" id="IPR038721">
    <property type="entry name" value="IS701-like_DDE_dom"/>
</dbReference>
<feature type="region of interest" description="Disordered" evidence="1">
    <location>
        <begin position="181"/>
        <end position="250"/>
    </location>
</feature>